<feature type="compositionally biased region" description="Basic residues" evidence="1">
    <location>
        <begin position="1"/>
        <end position="14"/>
    </location>
</feature>
<reference evidence="2" key="1">
    <citation type="submission" date="2021-01" db="EMBL/GenBank/DDBJ databases">
        <authorList>
            <person name="Corre E."/>
            <person name="Pelletier E."/>
            <person name="Niang G."/>
            <person name="Scheremetjew M."/>
            <person name="Finn R."/>
            <person name="Kale V."/>
            <person name="Holt S."/>
            <person name="Cochrane G."/>
            <person name="Meng A."/>
            <person name="Brown T."/>
            <person name="Cohen L."/>
        </authorList>
    </citation>
    <scope>NUCLEOTIDE SEQUENCE</scope>
    <source>
        <strain evidence="2">CCMP127</strain>
    </source>
</reference>
<dbReference type="AlphaFoldDB" id="A0A7S3LD51"/>
<sequence length="372" mass="41393">MGKHRLRKSRRSKSKTRDRSGRPDSSSSSAPKKVPPVQLTPDEESVVTLPLVNATAVPLPKPRSPPSVVHEDPEEGYGEIHLLPMDDDYFSTLSNEISSTQCDGFSIGGKTQPSIQSFGMTSSQTILSKQRFQKRHARQSSLLDEVSSEATESQHPSLASEQQRSQPISQQFSPTSRQSWMSQQSQTSNQDYVSQQQQDDDDEEEESCWAGSIHGSIAQTASTQSNTPDKLQAVPLNTNQQHQYQYKSGWNGNAIQTSRTDRKHRDLGPSWSGSLEQNSSASSTTSSVALVRQKWRARRRMELRNAKFDIEEDWCTEGENVDWPGAAPRSRVLPTTILEEEDEGMDMPQSTTAKAPPKKSWGVSSFFTCGCN</sequence>
<proteinExistence type="predicted"/>
<feature type="region of interest" description="Disordered" evidence="1">
    <location>
        <begin position="104"/>
        <end position="208"/>
    </location>
</feature>
<evidence type="ECO:0000313" key="2">
    <source>
        <dbReference type="EMBL" id="CAE0419019.1"/>
    </source>
</evidence>
<feature type="region of interest" description="Disordered" evidence="1">
    <location>
        <begin position="340"/>
        <end position="360"/>
    </location>
</feature>
<feature type="compositionally biased region" description="Acidic residues" evidence="1">
    <location>
        <begin position="198"/>
        <end position="207"/>
    </location>
</feature>
<feature type="compositionally biased region" description="Polar residues" evidence="1">
    <location>
        <begin position="148"/>
        <end position="194"/>
    </location>
</feature>
<evidence type="ECO:0000256" key="1">
    <source>
        <dbReference type="SAM" id="MobiDB-lite"/>
    </source>
</evidence>
<gene>
    <name evidence="2" type="ORF">ACOF00016_LOCUS15879</name>
</gene>
<dbReference type="EMBL" id="HBIM01021249">
    <property type="protein sequence ID" value="CAE0419019.1"/>
    <property type="molecule type" value="Transcribed_RNA"/>
</dbReference>
<accession>A0A7S3LD51</accession>
<feature type="region of interest" description="Disordered" evidence="1">
    <location>
        <begin position="1"/>
        <end position="45"/>
    </location>
</feature>
<feature type="compositionally biased region" description="Polar residues" evidence="1">
    <location>
        <begin position="249"/>
        <end position="258"/>
    </location>
</feature>
<feature type="region of interest" description="Disordered" evidence="1">
    <location>
        <begin position="249"/>
        <end position="288"/>
    </location>
</feature>
<feature type="compositionally biased region" description="Polar residues" evidence="1">
    <location>
        <begin position="104"/>
        <end position="130"/>
    </location>
</feature>
<organism evidence="2">
    <name type="scientific">Amphora coffeiformis</name>
    <dbReference type="NCBI Taxonomy" id="265554"/>
    <lineage>
        <taxon>Eukaryota</taxon>
        <taxon>Sar</taxon>
        <taxon>Stramenopiles</taxon>
        <taxon>Ochrophyta</taxon>
        <taxon>Bacillariophyta</taxon>
        <taxon>Bacillariophyceae</taxon>
        <taxon>Bacillariophycidae</taxon>
        <taxon>Thalassiophysales</taxon>
        <taxon>Catenulaceae</taxon>
        <taxon>Amphora</taxon>
    </lineage>
</organism>
<name>A0A7S3LD51_9STRA</name>
<protein>
    <submittedName>
        <fullName evidence="2">Uncharacterized protein</fullName>
    </submittedName>
</protein>